<name>A0A8J3ZIT8_9ACTN</name>
<evidence type="ECO:0000313" key="3">
    <source>
        <dbReference type="Proteomes" id="UP000612585"/>
    </source>
</evidence>
<feature type="chain" id="PRO_5035275629" description="Peptidoglycan binding domain-containing protein" evidence="1">
    <location>
        <begin position="27"/>
        <end position="152"/>
    </location>
</feature>
<protein>
    <recommendedName>
        <fullName evidence="4">Peptidoglycan binding domain-containing protein</fullName>
    </recommendedName>
</protein>
<dbReference type="EMBL" id="BOPG01000077">
    <property type="protein sequence ID" value="GIJ62316.1"/>
    <property type="molecule type" value="Genomic_DNA"/>
</dbReference>
<dbReference type="InterPro" id="IPR036365">
    <property type="entry name" value="PGBD-like_sf"/>
</dbReference>
<dbReference type="Proteomes" id="UP000612585">
    <property type="component" value="Unassembled WGS sequence"/>
</dbReference>
<comment type="caution">
    <text evidence="2">The sequence shown here is derived from an EMBL/GenBank/DDBJ whole genome shotgun (WGS) entry which is preliminary data.</text>
</comment>
<evidence type="ECO:0000256" key="1">
    <source>
        <dbReference type="SAM" id="SignalP"/>
    </source>
</evidence>
<proteinExistence type="predicted"/>
<sequence length="152" mass="16871">MYRPRLLATTLLSALLAVLPAAGAGADPIPRNGPGLAAVYPCNTGWIDNPEMGSGYYGRPDPPGPYSWTWTEETHYGHTGPRVIEVQCLLKYLASTEGSLYDPGTVDGQFGTRTRNAVVNAQIRCYWEKEYWDGAVGPITWYCLRQQWSKWG</sequence>
<dbReference type="SUPFAM" id="SSF47090">
    <property type="entry name" value="PGBD-like"/>
    <property type="match status" value="1"/>
</dbReference>
<reference evidence="2" key="1">
    <citation type="submission" date="2021-01" db="EMBL/GenBank/DDBJ databases">
        <title>Whole genome shotgun sequence of Virgisporangium aurantiacum NBRC 16421.</title>
        <authorList>
            <person name="Komaki H."/>
            <person name="Tamura T."/>
        </authorList>
    </citation>
    <scope>NUCLEOTIDE SEQUENCE</scope>
    <source>
        <strain evidence="2">NBRC 16421</strain>
    </source>
</reference>
<dbReference type="AlphaFoldDB" id="A0A8J3ZIT8"/>
<dbReference type="Gene3D" id="1.10.101.10">
    <property type="entry name" value="PGBD-like superfamily/PGBD"/>
    <property type="match status" value="1"/>
</dbReference>
<accession>A0A8J3ZIT8</accession>
<evidence type="ECO:0008006" key="4">
    <source>
        <dbReference type="Google" id="ProtNLM"/>
    </source>
</evidence>
<dbReference type="RefSeq" id="WP_204007885.1">
    <property type="nucleotide sequence ID" value="NZ_BOPG01000077.1"/>
</dbReference>
<feature type="signal peptide" evidence="1">
    <location>
        <begin position="1"/>
        <end position="26"/>
    </location>
</feature>
<organism evidence="2 3">
    <name type="scientific">Virgisporangium aurantiacum</name>
    <dbReference type="NCBI Taxonomy" id="175570"/>
    <lineage>
        <taxon>Bacteria</taxon>
        <taxon>Bacillati</taxon>
        <taxon>Actinomycetota</taxon>
        <taxon>Actinomycetes</taxon>
        <taxon>Micromonosporales</taxon>
        <taxon>Micromonosporaceae</taxon>
        <taxon>Virgisporangium</taxon>
    </lineage>
</organism>
<keyword evidence="3" id="KW-1185">Reference proteome</keyword>
<gene>
    <name evidence="2" type="ORF">Vau01_098320</name>
</gene>
<dbReference type="InterPro" id="IPR036366">
    <property type="entry name" value="PGBDSf"/>
</dbReference>
<evidence type="ECO:0000313" key="2">
    <source>
        <dbReference type="EMBL" id="GIJ62316.1"/>
    </source>
</evidence>
<keyword evidence="1" id="KW-0732">Signal</keyword>